<accession>A0ABR7CFE8</accession>
<dbReference type="NCBIfam" id="TIGR02094">
    <property type="entry name" value="more_P_ylases"/>
    <property type="match status" value="1"/>
</dbReference>
<proteinExistence type="inferred from homology"/>
<evidence type="ECO:0000256" key="2">
    <source>
        <dbReference type="ARBA" id="ARBA00006047"/>
    </source>
</evidence>
<evidence type="ECO:0000313" key="5">
    <source>
        <dbReference type="EMBL" id="MBC5606508.1"/>
    </source>
</evidence>
<keyword evidence="6" id="KW-1185">Reference proteome</keyword>
<evidence type="ECO:0000256" key="1">
    <source>
        <dbReference type="ARBA" id="ARBA00001275"/>
    </source>
</evidence>
<dbReference type="EMBL" id="JACOOE010000009">
    <property type="protein sequence ID" value="MBC5606508.1"/>
    <property type="molecule type" value="Genomic_DNA"/>
</dbReference>
<dbReference type="Gene3D" id="3.40.50.2000">
    <property type="entry name" value="Glycogen Phosphorylase B"/>
    <property type="match status" value="2"/>
</dbReference>
<dbReference type="PIRSF" id="PIRSF000460">
    <property type="entry name" value="Pprylas_GlgP"/>
    <property type="match status" value="1"/>
</dbReference>
<organism evidence="5 6">
    <name type="scientific">Bacteroides difficilis</name>
    <dbReference type="NCBI Taxonomy" id="2763021"/>
    <lineage>
        <taxon>Bacteria</taxon>
        <taxon>Pseudomonadati</taxon>
        <taxon>Bacteroidota</taxon>
        <taxon>Bacteroidia</taxon>
        <taxon>Bacteroidales</taxon>
        <taxon>Bacteroidaceae</taxon>
        <taxon>Bacteroides</taxon>
    </lineage>
</organism>
<dbReference type="SUPFAM" id="SSF53756">
    <property type="entry name" value="UDP-Glycosyltransferase/glycogen phosphorylase"/>
    <property type="match status" value="1"/>
</dbReference>
<comment type="catalytic activity">
    <reaction evidence="1">
        <text>[(1-&gt;4)-alpha-D-glucosyl](n) + phosphate = [(1-&gt;4)-alpha-D-glucosyl](n-1) + alpha-D-glucose 1-phosphate</text>
        <dbReference type="Rhea" id="RHEA:41732"/>
        <dbReference type="Rhea" id="RHEA-COMP:9584"/>
        <dbReference type="Rhea" id="RHEA-COMP:9586"/>
        <dbReference type="ChEBI" id="CHEBI:15444"/>
        <dbReference type="ChEBI" id="CHEBI:43474"/>
        <dbReference type="ChEBI" id="CHEBI:58601"/>
        <dbReference type="EC" id="2.4.1.1"/>
    </reaction>
</comment>
<sequence>MKIKVSNVNIPNWKEVTVKSRIPVELEKLSEIARNIWWAWNFEATELFRDLDPELWKECGQNPVLLLERMSYEKLEALTKDKVILRRMNEVYTKFRDYMDVKPDSQRPSVAYFSMEYGLSSVLKIYSGGLGVLAGDYLKEASDSNVDLCAVGFLYRYGYFTQTLSMDGQQIANYEAQNFGQLPIDRVLDADGKPLVVDVPYLDYYVHANVWRVNVGRISLYLLDTDNEMNSEFDRPITHQLYGGDWENRLKQEILLGIGGILTLKALGIKKDIYHCNEGHAALINVQRICDYVATGLTFDQAIELVRASSLYTVHTPVPAGHDYFDEGLFGKYMGGYPAKMGITWDDLMDLGRNNAGDKGERFCMSVFACNTSQEVNGVSWLHGKVSQEMFSSIWKGYFPEESHVGYVTNGVHFPTWSATEWKKLYFKYFNENFWFDQSNPKIWEAIYNVPDEEIWQTRLTMKNKLVDYIRKSFRDTWLKNQGDPSRIVSLMDKINPNALLIGFGRRFATYKRAHLLFTDLERLSKIVNNPDYPVQFLFTGKAHPHDGAGQGLIKRIIEISRRPEFLGKIIFLENYDMQLARRLVSGVDIWLNTPTRPLEASGTSGEKALMNGVVNFSVLDGWWLEGYREGAGWALTEKRTYQNQEHQDQLDAATIYSILETEILPLYYARNKKGYSEGWIKVVKNSIAQIAPHYTMKRQLDDYYSKFYCKQAKRFHALAANDNAKAKEIAAWKEEVVAKWDSIEIVSCDKVEELKKGDIESGKEYTITYVIDEKGLNDAVGLELVTTYTTADGKQHVYSVEPFNVIKKEGDLYTFQVKHSLSNAGSFKVSYRMFPKNPELPHRQDFCYVRWFV</sequence>
<dbReference type="InterPro" id="IPR000811">
    <property type="entry name" value="Glyco_trans_35"/>
</dbReference>
<comment type="caution">
    <text evidence="5">The sequence shown here is derived from an EMBL/GenBank/DDBJ whole genome shotgun (WGS) entry which is preliminary data.</text>
</comment>
<feature type="domain" description="DUF3417" evidence="4">
    <location>
        <begin position="22"/>
        <end position="123"/>
    </location>
</feature>
<dbReference type="InterPro" id="IPR052182">
    <property type="entry name" value="Glycogen/Maltodextrin_Phosph"/>
</dbReference>
<dbReference type="InterPro" id="IPR011834">
    <property type="entry name" value="Agluc_phsphrylas"/>
</dbReference>
<name>A0ABR7CFE8_9BACE</name>
<dbReference type="PANTHER" id="PTHR42655">
    <property type="entry name" value="GLYCOGEN PHOSPHORYLASE"/>
    <property type="match status" value="1"/>
</dbReference>
<comment type="similarity">
    <text evidence="2">Belongs to the glycogen phosphorylase family.</text>
</comment>
<dbReference type="Pfam" id="PF11897">
    <property type="entry name" value="DUF3417"/>
    <property type="match status" value="1"/>
</dbReference>
<dbReference type="Pfam" id="PF00343">
    <property type="entry name" value="Phosphorylase"/>
    <property type="match status" value="1"/>
</dbReference>
<keyword evidence="3" id="KW-0021">Allosteric enzyme</keyword>
<dbReference type="RefSeq" id="WP_186968213.1">
    <property type="nucleotide sequence ID" value="NZ_JACOOE010000009.1"/>
</dbReference>
<gene>
    <name evidence="5" type="ORF">H8S67_17790</name>
</gene>
<dbReference type="InterPro" id="IPR024517">
    <property type="entry name" value="Glycogen_phosphorylase_DUF3417"/>
</dbReference>
<dbReference type="PANTHER" id="PTHR42655:SF1">
    <property type="entry name" value="GLYCOGEN PHOSPHORYLASE"/>
    <property type="match status" value="1"/>
</dbReference>
<evidence type="ECO:0000313" key="6">
    <source>
        <dbReference type="Proteomes" id="UP000600600"/>
    </source>
</evidence>
<evidence type="ECO:0000259" key="4">
    <source>
        <dbReference type="Pfam" id="PF11897"/>
    </source>
</evidence>
<protein>
    <submittedName>
        <fullName evidence="5">Glycosyltransferase family 1 protein</fullName>
    </submittedName>
</protein>
<dbReference type="CDD" id="cd04299">
    <property type="entry name" value="GT35_Glycogen_Phosphorylase-like"/>
    <property type="match status" value="1"/>
</dbReference>
<dbReference type="Proteomes" id="UP000600600">
    <property type="component" value="Unassembled WGS sequence"/>
</dbReference>
<reference evidence="5 6" key="1">
    <citation type="submission" date="2020-08" db="EMBL/GenBank/DDBJ databases">
        <title>Genome public.</title>
        <authorList>
            <person name="Liu C."/>
            <person name="Sun Q."/>
        </authorList>
    </citation>
    <scope>NUCLEOTIDE SEQUENCE [LARGE SCALE GENOMIC DNA]</scope>
    <source>
        <strain evidence="5 6">M27</strain>
    </source>
</reference>
<evidence type="ECO:0000256" key="3">
    <source>
        <dbReference type="ARBA" id="ARBA00022533"/>
    </source>
</evidence>